<sequence length="115" mass="13286">MSDQTDLFVFHGGALTVNMLSFVSKFCFGTCALKRAITVWDVPEEKLVSSESKKITEKIKTRSALKYRIGRRCLSKPKILTIPRRSSKLESVVSYLRPLTSVEFRFLKRHWCISR</sequence>
<proteinExistence type="predicted"/>
<gene>
    <name evidence="1" type="ORF">CEXT_696791</name>
</gene>
<protein>
    <submittedName>
        <fullName evidence="1">Uncharacterized protein</fullName>
    </submittedName>
</protein>
<dbReference type="AlphaFoldDB" id="A0AAV4T0C2"/>
<dbReference type="EMBL" id="BPLR01010351">
    <property type="protein sequence ID" value="GIY38739.1"/>
    <property type="molecule type" value="Genomic_DNA"/>
</dbReference>
<reference evidence="1 2" key="1">
    <citation type="submission" date="2021-06" db="EMBL/GenBank/DDBJ databases">
        <title>Caerostris extrusa draft genome.</title>
        <authorList>
            <person name="Kono N."/>
            <person name="Arakawa K."/>
        </authorList>
    </citation>
    <scope>NUCLEOTIDE SEQUENCE [LARGE SCALE GENOMIC DNA]</scope>
</reference>
<comment type="caution">
    <text evidence="1">The sequence shown here is derived from an EMBL/GenBank/DDBJ whole genome shotgun (WGS) entry which is preliminary data.</text>
</comment>
<keyword evidence="2" id="KW-1185">Reference proteome</keyword>
<evidence type="ECO:0000313" key="1">
    <source>
        <dbReference type="EMBL" id="GIY38739.1"/>
    </source>
</evidence>
<organism evidence="1 2">
    <name type="scientific">Caerostris extrusa</name>
    <name type="common">Bark spider</name>
    <name type="synonym">Caerostris bankana</name>
    <dbReference type="NCBI Taxonomy" id="172846"/>
    <lineage>
        <taxon>Eukaryota</taxon>
        <taxon>Metazoa</taxon>
        <taxon>Ecdysozoa</taxon>
        <taxon>Arthropoda</taxon>
        <taxon>Chelicerata</taxon>
        <taxon>Arachnida</taxon>
        <taxon>Araneae</taxon>
        <taxon>Araneomorphae</taxon>
        <taxon>Entelegynae</taxon>
        <taxon>Araneoidea</taxon>
        <taxon>Araneidae</taxon>
        <taxon>Caerostris</taxon>
    </lineage>
</organism>
<dbReference type="Proteomes" id="UP001054945">
    <property type="component" value="Unassembled WGS sequence"/>
</dbReference>
<accession>A0AAV4T0C2</accession>
<name>A0AAV4T0C2_CAEEX</name>
<evidence type="ECO:0000313" key="2">
    <source>
        <dbReference type="Proteomes" id="UP001054945"/>
    </source>
</evidence>